<dbReference type="InterPro" id="IPR018247">
    <property type="entry name" value="EF_Hand_1_Ca_BS"/>
</dbReference>
<proteinExistence type="predicted"/>
<gene>
    <name evidence="1" type="ORF">RsTaC01_0882</name>
</gene>
<dbReference type="PROSITE" id="PS00018">
    <property type="entry name" value="EF_HAND_1"/>
    <property type="match status" value="1"/>
</dbReference>
<dbReference type="EMBL" id="AP027925">
    <property type="protein sequence ID" value="BED92954.1"/>
    <property type="molecule type" value="Genomic_DNA"/>
</dbReference>
<dbReference type="AlphaFoldDB" id="A0AA48L043"/>
<organism evidence="1">
    <name type="scientific">Candidatus Paraimprobicoccus trichonymphae</name>
    <dbReference type="NCBI Taxonomy" id="3033793"/>
    <lineage>
        <taxon>Bacteria</taxon>
        <taxon>Bacillati</taxon>
        <taxon>Bacillota</taxon>
        <taxon>Clostridia</taxon>
        <taxon>Candidatus Paraimprobicoccus</taxon>
    </lineage>
</organism>
<dbReference type="KEGG" id="ptrh:RsTaC01_0882"/>
<evidence type="ECO:0000313" key="1">
    <source>
        <dbReference type="EMBL" id="BED92954.1"/>
    </source>
</evidence>
<protein>
    <submittedName>
        <fullName evidence="1">Uncharacterized protein</fullName>
    </submittedName>
</protein>
<accession>A0AA48L043</accession>
<dbReference type="Proteomes" id="UP001335720">
    <property type="component" value="Chromosome"/>
</dbReference>
<name>A0AA48L043_9FIRM</name>
<reference evidence="1" key="1">
    <citation type="journal article" date="2023" name="ISME J.">
        <title>Emergence of putative energy parasites within Clostridia revealed by genome analysis of a novel endosymbiotic clade.</title>
        <authorList>
            <person name="Takahashi K."/>
            <person name="Kuwahara H."/>
            <person name="Horikawa Y."/>
            <person name="Izawa K."/>
            <person name="Kato D."/>
            <person name="Inagaki T."/>
            <person name="Yuki M."/>
            <person name="Ohkuma M."/>
            <person name="Hongoh Y."/>
        </authorList>
    </citation>
    <scope>NUCLEOTIDE SEQUENCE</scope>
    <source>
        <strain evidence="1">RsTa-C01</strain>
    </source>
</reference>
<sequence length="247" mass="28401">MEIKDIKDKIIVLLEDLNEIVSPIVNRYNIGGCVIDPISRNIIKGKVAKIEKSYDDLSFFVKAFVKTMVLPKTKEKIVIKKHTPEDKFKDLINDTNNTVVNANIKEHITNLKNQILIYENLVKDDDIKNLILELEGKSDKSQIIKGPKGPISDERYKKLKNLLKSAYTTLFNVRSFFEKFSIVIKNTLNQSYVKENTDIKTLLFNIDNSMTNCITHIEFHEGLISRKTNQQTILTILVILNTFIKTS</sequence>